<gene>
    <name evidence="6" type="primary">lptE</name>
    <name evidence="9" type="ORF">CNE99_01720</name>
</gene>
<evidence type="ECO:0000256" key="4">
    <source>
        <dbReference type="ARBA" id="ARBA00023237"/>
    </source>
</evidence>
<dbReference type="AlphaFoldDB" id="A0A2A5WZ77"/>
<dbReference type="GO" id="GO:1990351">
    <property type="term" value="C:transporter complex"/>
    <property type="evidence" value="ECO:0007669"/>
    <property type="project" value="TreeGrafter"/>
</dbReference>
<dbReference type="GO" id="GO:0009279">
    <property type="term" value="C:cell outer membrane"/>
    <property type="evidence" value="ECO:0007669"/>
    <property type="project" value="UniProtKB-UniRule"/>
</dbReference>
<comment type="subunit">
    <text evidence="6">Component of the lipopolysaccharide transport and assembly complex. Interacts with LptD.</text>
</comment>
<proteinExistence type="inferred from homology"/>
<dbReference type="InterPro" id="IPR007485">
    <property type="entry name" value="LPS_assembly_LptE"/>
</dbReference>
<sequence>MSCDSLQTRRSARSSMCRIDSSTSSSGDSGMNRNLRVVQRLVLPLFVLSLAACGFHLRGTGHMATQMAPITVMDSSNRDTDRVLREALSRIDALADDEARSTGRIALQREQLRRRPLATAGQGAATQYELRLELTYEFQGAKEGSEVNTRSVFAERNYEFDVSNLAANSQEEELLTSEMLRELVGQIVRQLAAMQEADEGR</sequence>
<keyword evidence="8" id="KW-0812">Transmembrane</keyword>
<dbReference type="GO" id="GO:0001530">
    <property type="term" value="F:lipopolysaccharide binding"/>
    <property type="evidence" value="ECO:0007669"/>
    <property type="project" value="TreeGrafter"/>
</dbReference>
<organism evidence="9 10">
    <name type="scientific">OM182 bacterium MED-G24</name>
    <dbReference type="NCBI Taxonomy" id="1986255"/>
    <lineage>
        <taxon>Bacteria</taxon>
        <taxon>Pseudomonadati</taxon>
        <taxon>Pseudomonadota</taxon>
        <taxon>Gammaproteobacteria</taxon>
        <taxon>OMG group</taxon>
        <taxon>OM182 clade</taxon>
    </lineage>
</organism>
<keyword evidence="2 6" id="KW-0472">Membrane</keyword>
<comment type="caution">
    <text evidence="9">The sequence shown here is derived from an EMBL/GenBank/DDBJ whole genome shotgun (WGS) entry which is preliminary data.</text>
</comment>
<dbReference type="EMBL" id="NTKD01000004">
    <property type="protein sequence ID" value="PDH41484.1"/>
    <property type="molecule type" value="Genomic_DNA"/>
</dbReference>
<dbReference type="HAMAP" id="MF_01186">
    <property type="entry name" value="LPS_assembly_LptE"/>
    <property type="match status" value="1"/>
</dbReference>
<evidence type="ECO:0000256" key="3">
    <source>
        <dbReference type="ARBA" id="ARBA00023139"/>
    </source>
</evidence>
<evidence type="ECO:0000313" key="9">
    <source>
        <dbReference type="EMBL" id="PDH41484.1"/>
    </source>
</evidence>
<comment type="function">
    <text evidence="6">Together with LptD, is involved in the assembly of lipopolysaccharide (LPS) at the surface of the outer membrane. Required for the proper assembly of LptD. Binds LPS and may serve as the LPS recognition site at the outer membrane.</text>
</comment>
<feature type="transmembrane region" description="Helical" evidence="8">
    <location>
        <begin position="37"/>
        <end position="57"/>
    </location>
</feature>
<reference evidence="9 10" key="1">
    <citation type="submission" date="2017-08" db="EMBL/GenBank/DDBJ databases">
        <title>Fine stratification of microbial communities through a metagenomic profile of the photic zone.</title>
        <authorList>
            <person name="Haro-Moreno J.M."/>
            <person name="Lopez-Perez M."/>
            <person name="De La Torre J."/>
            <person name="Picazo A."/>
            <person name="Camacho A."/>
            <person name="Rodriguez-Valera F."/>
        </authorList>
    </citation>
    <scope>NUCLEOTIDE SEQUENCE [LARGE SCALE GENOMIC DNA]</scope>
    <source>
        <strain evidence="9">MED-G24</strain>
    </source>
</reference>
<evidence type="ECO:0000256" key="2">
    <source>
        <dbReference type="ARBA" id="ARBA00023136"/>
    </source>
</evidence>
<dbReference type="Pfam" id="PF04390">
    <property type="entry name" value="LptE"/>
    <property type="match status" value="1"/>
</dbReference>
<keyword evidence="8" id="KW-1133">Transmembrane helix</keyword>
<dbReference type="PANTHER" id="PTHR38098:SF1">
    <property type="entry name" value="LPS-ASSEMBLY LIPOPROTEIN LPTE"/>
    <property type="match status" value="1"/>
</dbReference>
<feature type="compositionally biased region" description="Low complexity" evidence="7">
    <location>
        <begin position="20"/>
        <end position="30"/>
    </location>
</feature>
<accession>A0A2A5WZ77</accession>
<dbReference type="Gene3D" id="3.30.160.150">
    <property type="entry name" value="Lipoprotein like domain"/>
    <property type="match status" value="1"/>
</dbReference>
<dbReference type="Proteomes" id="UP000219327">
    <property type="component" value="Unassembled WGS sequence"/>
</dbReference>
<evidence type="ECO:0000313" key="10">
    <source>
        <dbReference type="Proteomes" id="UP000219327"/>
    </source>
</evidence>
<dbReference type="GO" id="GO:0015920">
    <property type="term" value="P:lipopolysaccharide transport"/>
    <property type="evidence" value="ECO:0007669"/>
    <property type="project" value="TreeGrafter"/>
</dbReference>
<feature type="region of interest" description="Disordered" evidence="7">
    <location>
        <begin position="1"/>
        <end position="31"/>
    </location>
</feature>
<evidence type="ECO:0000256" key="7">
    <source>
        <dbReference type="SAM" id="MobiDB-lite"/>
    </source>
</evidence>
<keyword evidence="3" id="KW-0564">Palmitate</keyword>
<dbReference type="GO" id="GO:0043165">
    <property type="term" value="P:Gram-negative-bacterium-type cell outer membrane assembly"/>
    <property type="evidence" value="ECO:0007669"/>
    <property type="project" value="UniProtKB-UniRule"/>
</dbReference>
<keyword evidence="4 6" id="KW-0998">Cell outer membrane</keyword>
<comment type="similarity">
    <text evidence="6">Belongs to the LptE lipoprotein family.</text>
</comment>
<evidence type="ECO:0000256" key="5">
    <source>
        <dbReference type="ARBA" id="ARBA00023288"/>
    </source>
</evidence>
<keyword evidence="1" id="KW-0732">Signal</keyword>
<protein>
    <recommendedName>
        <fullName evidence="6">LPS-assembly lipoprotein LptE</fullName>
    </recommendedName>
</protein>
<evidence type="ECO:0000256" key="6">
    <source>
        <dbReference type="HAMAP-Rule" id="MF_01186"/>
    </source>
</evidence>
<name>A0A2A5WZ77_9GAMM</name>
<evidence type="ECO:0000256" key="1">
    <source>
        <dbReference type="ARBA" id="ARBA00022729"/>
    </source>
</evidence>
<evidence type="ECO:0000256" key="8">
    <source>
        <dbReference type="SAM" id="Phobius"/>
    </source>
</evidence>
<dbReference type="PANTHER" id="PTHR38098">
    <property type="entry name" value="LPS-ASSEMBLY LIPOPROTEIN LPTE"/>
    <property type="match status" value="1"/>
</dbReference>
<keyword evidence="5" id="KW-0449">Lipoprotein</keyword>